<dbReference type="PANTHER" id="PTHR46797:SF1">
    <property type="entry name" value="METHYLPHOSPHONATE SYNTHASE"/>
    <property type="match status" value="1"/>
</dbReference>
<dbReference type="CDD" id="cd00093">
    <property type="entry name" value="HTH_XRE"/>
    <property type="match status" value="1"/>
</dbReference>
<dbReference type="InterPro" id="IPR050807">
    <property type="entry name" value="TransReg_Diox_bact_type"/>
</dbReference>
<dbReference type="PATRIC" id="fig|1056511.3.peg.3548"/>
<comment type="caution">
    <text evidence="3">The sequence shown here is derived from an EMBL/GenBank/DDBJ whole genome shotgun (WGS) entry which is preliminary data.</text>
</comment>
<organism evidence="3 4">
    <name type="scientific">Photobacterium marinum</name>
    <dbReference type="NCBI Taxonomy" id="1056511"/>
    <lineage>
        <taxon>Bacteria</taxon>
        <taxon>Pseudomonadati</taxon>
        <taxon>Pseudomonadota</taxon>
        <taxon>Gammaproteobacteria</taxon>
        <taxon>Vibrionales</taxon>
        <taxon>Vibrionaceae</taxon>
        <taxon>Photobacterium</taxon>
    </lineage>
</organism>
<dbReference type="GO" id="GO:0003700">
    <property type="term" value="F:DNA-binding transcription factor activity"/>
    <property type="evidence" value="ECO:0007669"/>
    <property type="project" value="TreeGrafter"/>
</dbReference>
<dbReference type="InterPro" id="IPR001387">
    <property type="entry name" value="Cro/C1-type_HTH"/>
</dbReference>
<name>L8J6G5_9GAMM</name>
<dbReference type="OrthoDB" id="5891007at2"/>
<dbReference type="SMART" id="SM00530">
    <property type="entry name" value="HTH_XRE"/>
    <property type="match status" value="1"/>
</dbReference>
<dbReference type="RefSeq" id="WP_007468085.1">
    <property type="nucleotide sequence ID" value="NZ_AMZO01000026.1"/>
</dbReference>
<evidence type="ECO:0000259" key="2">
    <source>
        <dbReference type="PROSITE" id="PS50943"/>
    </source>
</evidence>
<keyword evidence="1" id="KW-0238">DNA-binding</keyword>
<dbReference type="NCBIfam" id="NF007271">
    <property type="entry name" value="PRK09726.1"/>
    <property type="match status" value="1"/>
</dbReference>
<proteinExistence type="predicted"/>
<dbReference type="AlphaFoldDB" id="L8J6G5"/>
<dbReference type="PROSITE" id="PS50943">
    <property type="entry name" value="HTH_CROC1"/>
    <property type="match status" value="1"/>
</dbReference>
<reference evidence="3 4" key="1">
    <citation type="submission" date="2012-12" db="EMBL/GenBank/DDBJ databases">
        <title>Genome Assembly of Photobacterium sp. AK15.</title>
        <authorList>
            <person name="Khatri I."/>
            <person name="Vaidya B."/>
            <person name="Srinivas T.N.R."/>
            <person name="Subramanian S."/>
            <person name="Pinnaka A."/>
        </authorList>
    </citation>
    <scope>NUCLEOTIDE SEQUENCE [LARGE SCALE GENOMIC DNA]</scope>
    <source>
        <strain evidence="3 4">AK15</strain>
    </source>
</reference>
<dbReference type="Gene3D" id="1.10.260.40">
    <property type="entry name" value="lambda repressor-like DNA-binding domains"/>
    <property type="match status" value="1"/>
</dbReference>
<dbReference type="Proteomes" id="UP000011134">
    <property type="component" value="Unassembled WGS sequence"/>
</dbReference>
<dbReference type="InterPro" id="IPR010982">
    <property type="entry name" value="Lambda_DNA-bd_dom_sf"/>
</dbReference>
<protein>
    <submittedName>
        <fullName evidence="3">HipB protein</fullName>
    </submittedName>
</protein>
<sequence length="82" mass="9592">MIYSPKQLANQLRLLRLQHNWTQEDVAKRVGVKQSTISNFENNPDKTQLITLFKILQALEVELQIVVQSQKSNVEPEDDEDW</sequence>
<gene>
    <name evidence="3" type="ORF">C942_02474</name>
</gene>
<keyword evidence="4" id="KW-1185">Reference proteome</keyword>
<accession>L8J6G5</accession>
<evidence type="ECO:0000313" key="4">
    <source>
        <dbReference type="Proteomes" id="UP000011134"/>
    </source>
</evidence>
<dbReference type="PANTHER" id="PTHR46797">
    <property type="entry name" value="HTH-TYPE TRANSCRIPTIONAL REGULATOR"/>
    <property type="match status" value="1"/>
</dbReference>
<dbReference type="SUPFAM" id="SSF47413">
    <property type="entry name" value="lambda repressor-like DNA-binding domains"/>
    <property type="match status" value="1"/>
</dbReference>
<feature type="domain" description="HTH cro/C1-type" evidence="2">
    <location>
        <begin position="12"/>
        <end position="66"/>
    </location>
</feature>
<evidence type="ECO:0000256" key="1">
    <source>
        <dbReference type="ARBA" id="ARBA00023125"/>
    </source>
</evidence>
<dbReference type="EMBL" id="AMZO01000026">
    <property type="protein sequence ID" value="ELR64450.1"/>
    <property type="molecule type" value="Genomic_DNA"/>
</dbReference>
<dbReference type="Pfam" id="PF01381">
    <property type="entry name" value="HTH_3"/>
    <property type="match status" value="1"/>
</dbReference>
<evidence type="ECO:0000313" key="3">
    <source>
        <dbReference type="EMBL" id="ELR64450.1"/>
    </source>
</evidence>
<dbReference type="GO" id="GO:0003677">
    <property type="term" value="F:DNA binding"/>
    <property type="evidence" value="ECO:0007669"/>
    <property type="project" value="UniProtKB-KW"/>
</dbReference>
<dbReference type="GO" id="GO:0005829">
    <property type="term" value="C:cytosol"/>
    <property type="evidence" value="ECO:0007669"/>
    <property type="project" value="TreeGrafter"/>
</dbReference>